<dbReference type="InterPro" id="IPR005467">
    <property type="entry name" value="His_kinase_dom"/>
</dbReference>
<dbReference type="PROSITE" id="PS50885">
    <property type="entry name" value="HAMP"/>
    <property type="match status" value="1"/>
</dbReference>
<keyword evidence="12" id="KW-0902">Two-component regulatory system</keyword>
<evidence type="ECO:0000256" key="9">
    <source>
        <dbReference type="ARBA" id="ARBA00022777"/>
    </source>
</evidence>
<dbReference type="InterPro" id="IPR036097">
    <property type="entry name" value="HisK_dim/P_sf"/>
</dbReference>
<evidence type="ECO:0000256" key="4">
    <source>
        <dbReference type="ARBA" id="ARBA00022475"/>
    </source>
</evidence>
<dbReference type="PRINTS" id="PR00344">
    <property type="entry name" value="BCTRLSENSOR"/>
</dbReference>
<dbReference type="CDD" id="cd00082">
    <property type="entry name" value="HisKA"/>
    <property type="match status" value="1"/>
</dbReference>
<dbReference type="SMART" id="SM00388">
    <property type="entry name" value="HisKA"/>
    <property type="match status" value="1"/>
</dbReference>
<comment type="catalytic activity">
    <reaction evidence="1">
        <text>ATP + protein L-histidine = ADP + protein N-phospho-L-histidine.</text>
        <dbReference type="EC" id="2.7.13.3"/>
    </reaction>
</comment>
<reference evidence="19 20" key="1">
    <citation type="submission" date="2024-03" db="EMBL/GenBank/DDBJ databases">
        <title>Actinomycetospora sp. OC33-EN07, a novel actinomycete isolated from wild orchid (Aerides multiflora).</title>
        <authorList>
            <person name="Suriyachadkun C."/>
        </authorList>
    </citation>
    <scope>NUCLEOTIDE SEQUENCE [LARGE SCALE GENOMIC DNA]</scope>
    <source>
        <strain evidence="19 20">OC33-EN07</strain>
    </source>
</reference>
<evidence type="ECO:0000256" key="15">
    <source>
        <dbReference type="SAM" id="MobiDB-lite"/>
    </source>
</evidence>
<dbReference type="InterPro" id="IPR036890">
    <property type="entry name" value="HATPase_C_sf"/>
</dbReference>
<dbReference type="InterPro" id="IPR003661">
    <property type="entry name" value="HisK_dim/P_dom"/>
</dbReference>
<dbReference type="PANTHER" id="PTHR43547:SF2">
    <property type="entry name" value="HYBRID SIGNAL TRANSDUCTION HISTIDINE KINASE C"/>
    <property type="match status" value="1"/>
</dbReference>
<evidence type="ECO:0000313" key="19">
    <source>
        <dbReference type="EMBL" id="MEJ2864180.1"/>
    </source>
</evidence>
<dbReference type="Gene3D" id="6.10.340.10">
    <property type="match status" value="1"/>
</dbReference>
<evidence type="ECO:0000256" key="11">
    <source>
        <dbReference type="ARBA" id="ARBA00022989"/>
    </source>
</evidence>
<evidence type="ECO:0000256" key="10">
    <source>
        <dbReference type="ARBA" id="ARBA00022840"/>
    </source>
</evidence>
<evidence type="ECO:0000256" key="12">
    <source>
        <dbReference type="ARBA" id="ARBA00023012"/>
    </source>
</evidence>
<evidence type="ECO:0000256" key="14">
    <source>
        <dbReference type="ARBA" id="ARBA00035305"/>
    </source>
</evidence>
<dbReference type="InterPro" id="IPR003594">
    <property type="entry name" value="HATPase_dom"/>
</dbReference>
<gene>
    <name evidence="19" type="primary">mtrB</name>
    <name evidence="19" type="ORF">WCD58_23690</name>
</gene>
<dbReference type="Pfam" id="PF00672">
    <property type="entry name" value="HAMP"/>
    <property type="match status" value="1"/>
</dbReference>
<feature type="domain" description="HAMP" evidence="18">
    <location>
        <begin position="255"/>
        <end position="307"/>
    </location>
</feature>
<keyword evidence="13 16" id="KW-0472">Membrane</keyword>
<sequence>MTSLLTGLRRRLDRFVAERVGQVRVLWRRSMQLRVVLSTLAMSIVVVAVLGLVLQTQIADRLVQGKEQAALIQADISRQALERDLARIDPDRDGAQAVLDDVLDRLSTSGRDAGSNGVTRGNDPASDAGAFDAVLIAGSDTLGAVPGALPTVPGGTTGEVSAGPAEVIPPQLRAPVLQGFLATKYLTVASAGQAAPVPTLVVGQPVRTAGRNLQLYLLFPLSAEQRTLALVQSTLALAAGVLLVLLAGISSVVTRQVVRPVRQAADVAERFADGHLDERMPVHGDDEVARLAESYNEMAASIQSQIRQLEEFGALQRRFTSDVSHELRTPLTTVRMAAEVLHAQVDPSDVTAARSAQLLVDELDRFETLLSDLLEISRLDAGMAELGLETVDVAAVVRRAAETVRHLVEDTHTPLLLDLGDQGDTGGPVLAEVDPRRVERILRNLLANAIDHGESRPIEVRLAADEGALAVVVRDHGIGLKPGEAGLVFNRFWRADPSRQRRSGGTGLGLAISLEDARLHGGWLQAWGEVDRGAVFRLTLPLHHGERLRTSPLPLLPVAAAPAAAEPGIHDAAPTTGTALPPMEEEDTAPEIRDDLDDVSFPEPSPPPDPGTSVAR</sequence>
<feature type="compositionally biased region" description="Acidic residues" evidence="15">
    <location>
        <begin position="583"/>
        <end position="600"/>
    </location>
</feature>
<evidence type="ECO:0000256" key="2">
    <source>
        <dbReference type="ARBA" id="ARBA00004651"/>
    </source>
</evidence>
<protein>
    <recommendedName>
        <fullName evidence="14">Sensor histidine kinase MtrB</fullName>
        <ecNumber evidence="3">2.7.13.3</ecNumber>
    </recommendedName>
</protein>
<dbReference type="EC" id="2.7.13.3" evidence="3"/>
<keyword evidence="4" id="KW-1003">Cell membrane</keyword>
<evidence type="ECO:0000256" key="6">
    <source>
        <dbReference type="ARBA" id="ARBA00022679"/>
    </source>
</evidence>
<keyword evidence="10" id="KW-0067">ATP-binding</keyword>
<dbReference type="Gene3D" id="3.30.565.10">
    <property type="entry name" value="Histidine kinase-like ATPase, C-terminal domain"/>
    <property type="match status" value="1"/>
</dbReference>
<dbReference type="Gene3D" id="1.10.287.130">
    <property type="match status" value="1"/>
</dbReference>
<evidence type="ECO:0000256" key="13">
    <source>
        <dbReference type="ARBA" id="ARBA00023136"/>
    </source>
</evidence>
<comment type="caution">
    <text evidence="19">The sequence shown here is derived from an EMBL/GenBank/DDBJ whole genome shotgun (WGS) entry which is preliminary data.</text>
</comment>
<keyword evidence="7 16" id="KW-0812">Transmembrane</keyword>
<proteinExistence type="predicted"/>
<dbReference type="SUPFAM" id="SSF55874">
    <property type="entry name" value="ATPase domain of HSP90 chaperone/DNA topoisomerase II/histidine kinase"/>
    <property type="match status" value="1"/>
</dbReference>
<evidence type="ECO:0000313" key="20">
    <source>
        <dbReference type="Proteomes" id="UP001369736"/>
    </source>
</evidence>
<accession>A0ABU8MBZ5</accession>
<dbReference type="Proteomes" id="UP001369736">
    <property type="component" value="Unassembled WGS sequence"/>
</dbReference>
<dbReference type="PANTHER" id="PTHR43547">
    <property type="entry name" value="TWO-COMPONENT HISTIDINE KINASE"/>
    <property type="match status" value="1"/>
</dbReference>
<dbReference type="RefSeq" id="WP_337705550.1">
    <property type="nucleotide sequence ID" value="NZ_JBBEGM010000011.1"/>
</dbReference>
<keyword evidence="20" id="KW-1185">Reference proteome</keyword>
<dbReference type="PROSITE" id="PS50109">
    <property type="entry name" value="HIS_KIN"/>
    <property type="match status" value="1"/>
</dbReference>
<dbReference type="EMBL" id="JBBEGM010000011">
    <property type="protein sequence ID" value="MEJ2864180.1"/>
    <property type="molecule type" value="Genomic_DNA"/>
</dbReference>
<dbReference type="SMART" id="SM00304">
    <property type="entry name" value="HAMP"/>
    <property type="match status" value="1"/>
</dbReference>
<feature type="domain" description="Histidine kinase" evidence="17">
    <location>
        <begin position="322"/>
        <end position="544"/>
    </location>
</feature>
<dbReference type="NCBIfam" id="NF040691">
    <property type="entry name" value="MtrAB_MtrB"/>
    <property type="match status" value="1"/>
</dbReference>
<dbReference type="SUPFAM" id="SSF158472">
    <property type="entry name" value="HAMP domain-like"/>
    <property type="match status" value="1"/>
</dbReference>
<evidence type="ECO:0000256" key="16">
    <source>
        <dbReference type="SAM" id="Phobius"/>
    </source>
</evidence>
<evidence type="ECO:0000256" key="3">
    <source>
        <dbReference type="ARBA" id="ARBA00012438"/>
    </source>
</evidence>
<evidence type="ECO:0000259" key="18">
    <source>
        <dbReference type="PROSITE" id="PS50885"/>
    </source>
</evidence>
<keyword evidence="5" id="KW-0597">Phosphoprotein</keyword>
<evidence type="ECO:0000256" key="1">
    <source>
        <dbReference type="ARBA" id="ARBA00000085"/>
    </source>
</evidence>
<dbReference type="Pfam" id="PF00512">
    <property type="entry name" value="HisKA"/>
    <property type="match status" value="1"/>
</dbReference>
<dbReference type="Pfam" id="PF02518">
    <property type="entry name" value="HATPase_c"/>
    <property type="match status" value="1"/>
</dbReference>
<feature type="transmembrane region" description="Helical" evidence="16">
    <location>
        <begin position="35"/>
        <end position="54"/>
    </location>
</feature>
<keyword evidence="9 19" id="KW-0418">Kinase</keyword>
<comment type="subcellular location">
    <subcellularLocation>
        <location evidence="2">Cell membrane</location>
        <topology evidence="2">Multi-pass membrane protein</topology>
    </subcellularLocation>
</comment>
<dbReference type="InterPro" id="IPR003660">
    <property type="entry name" value="HAMP_dom"/>
</dbReference>
<dbReference type="SUPFAM" id="SSF47384">
    <property type="entry name" value="Homodimeric domain of signal transducing histidine kinase"/>
    <property type="match status" value="1"/>
</dbReference>
<dbReference type="GO" id="GO:0016301">
    <property type="term" value="F:kinase activity"/>
    <property type="evidence" value="ECO:0007669"/>
    <property type="project" value="UniProtKB-KW"/>
</dbReference>
<organism evidence="19 20">
    <name type="scientific">Actinomycetospora flava</name>
    <dbReference type="NCBI Taxonomy" id="3129232"/>
    <lineage>
        <taxon>Bacteria</taxon>
        <taxon>Bacillati</taxon>
        <taxon>Actinomycetota</taxon>
        <taxon>Actinomycetes</taxon>
        <taxon>Pseudonocardiales</taxon>
        <taxon>Pseudonocardiaceae</taxon>
        <taxon>Actinomycetospora</taxon>
    </lineage>
</organism>
<evidence type="ECO:0000259" key="17">
    <source>
        <dbReference type="PROSITE" id="PS50109"/>
    </source>
</evidence>
<keyword evidence="11 16" id="KW-1133">Transmembrane helix</keyword>
<dbReference type="CDD" id="cd06225">
    <property type="entry name" value="HAMP"/>
    <property type="match status" value="1"/>
</dbReference>
<evidence type="ECO:0000256" key="5">
    <source>
        <dbReference type="ARBA" id="ARBA00022553"/>
    </source>
</evidence>
<dbReference type="SMART" id="SM00387">
    <property type="entry name" value="HATPase_c"/>
    <property type="match status" value="1"/>
</dbReference>
<dbReference type="InterPro" id="IPR004358">
    <property type="entry name" value="Sig_transdc_His_kin-like_C"/>
</dbReference>
<dbReference type="CDD" id="cd00075">
    <property type="entry name" value="HATPase"/>
    <property type="match status" value="1"/>
</dbReference>
<evidence type="ECO:0000256" key="8">
    <source>
        <dbReference type="ARBA" id="ARBA00022741"/>
    </source>
</evidence>
<dbReference type="InterPro" id="IPR047669">
    <property type="entry name" value="MtrAB_MtrB"/>
</dbReference>
<keyword evidence="8" id="KW-0547">Nucleotide-binding</keyword>
<feature type="region of interest" description="Disordered" evidence="15">
    <location>
        <begin position="566"/>
        <end position="616"/>
    </location>
</feature>
<keyword evidence="6" id="KW-0808">Transferase</keyword>
<evidence type="ECO:0000256" key="7">
    <source>
        <dbReference type="ARBA" id="ARBA00022692"/>
    </source>
</evidence>
<name>A0ABU8MBZ5_9PSEU</name>